<feature type="compositionally biased region" description="Low complexity" evidence="1">
    <location>
        <begin position="279"/>
        <end position="297"/>
    </location>
</feature>
<feature type="domain" description="Chondroitin proteoglycan 4" evidence="3">
    <location>
        <begin position="91"/>
        <end position="181"/>
    </location>
</feature>
<dbReference type="Pfam" id="PF15481">
    <property type="entry name" value="CPG4"/>
    <property type="match status" value="1"/>
</dbReference>
<keyword evidence="2" id="KW-0472">Membrane</keyword>
<keyword evidence="5" id="KW-1185">Reference proteome</keyword>
<keyword evidence="2" id="KW-0812">Transmembrane</keyword>
<feature type="compositionally biased region" description="Low complexity" evidence="1">
    <location>
        <begin position="308"/>
        <end position="318"/>
    </location>
</feature>
<evidence type="ECO:0000259" key="3">
    <source>
        <dbReference type="Pfam" id="PF15481"/>
    </source>
</evidence>
<feature type="region of interest" description="Disordered" evidence="1">
    <location>
        <begin position="269"/>
        <end position="318"/>
    </location>
</feature>
<dbReference type="InterPro" id="IPR029153">
    <property type="entry name" value="CPG4"/>
</dbReference>
<keyword evidence="2" id="KW-1133">Transmembrane helix</keyword>
<protein>
    <recommendedName>
        <fullName evidence="3">Chondroitin proteoglycan 4 domain-containing protein</fullName>
    </recommendedName>
</protein>
<name>A0ABR1DZE6_NECAM</name>
<evidence type="ECO:0000313" key="4">
    <source>
        <dbReference type="EMBL" id="KAK6755759.1"/>
    </source>
</evidence>
<feature type="transmembrane region" description="Helical" evidence="2">
    <location>
        <begin position="436"/>
        <end position="455"/>
    </location>
</feature>
<evidence type="ECO:0000256" key="1">
    <source>
        <dbReference type="SAM" id="MobiDB-lite"/>
    </source>
</evidence>
<comment type="caution">
    <text evidence="4">The sequence shown here is derived from an EMBL/GenBank/DDBJ whole genome shotgun (WGS) entry which is preliminary data.</text>
</comment>
<sequence>MHVLAYRHPLSQAMAQLNLISHLREVVSLLRSSGMYFFTLLLLSCLFPQTFTNTATRESLNTNFLSNLIASFRGPNTINITQFLTTLQLPECMKQCIPEIDGLLMAISNSNDTRDITEICSELQSSTNCASSVGCSKIFAEAAASAFQFVCLDNIQSISETVECVKNAALDIQPECEAHCEVQAKMIEDASNNNMEAIFDMPRVCNSTRCLLTCYKEKIDKKCQMGEQNLLDTLLRTVTHGEGKGVEEALGWVMPDYCKGNNSFKAINSGSSGRPLSVGKAASSTKQKQSKSSPKTKSGSKREQAPEKSFSMSGASGKKAAAGFTERTLVIDGEIRTLRYQLIDSQGHQVPSPDFDTLAKIMTQQFSTFSFPSNRPMETVILPAMRSGNDAEEQQKNSTESENEESLDLIGEAIHDWRSEDRSETSSDVVDVTKEGVGLTIGLVVFVATVIYWMWETARDMN</sequence>
<gene>
    <name evidence="4" type="primary">Necator_chrV.g19050</name>
    <name evidence="4" type="ORF">RB195_014259</name>
</gene>
<organism evidence="4 5">
    <name type="scientific">Necator americanus</name>
    <name type="common">Human hookworm</name>
    <dbReference type="NCBI Taxonomy" id="51031"/>
    <lineage>
        <taxon>Eukaryota</taxon>
        <taxon>Metazoa</taxon>
        <taxon>Ecdysozoa</taxon>
        <taxon>Nematoda</taxon>
        <taxon>Chromadorea</taxon>
        <taxon>Rhabditida</taxon>
        <taxon>Rhabditina</taxon>
        <taxon>Rhabditomorpha</taxon>
        <taxon>Strongyloidea</taxon>
        <taxon>Ancylostomatidae</taxon>
        <taxon>Bunostominae</taxon>
        <taxon>Necator</taxon>
    </lineage>
</organism>
<reference evidence="4 5" key="1">
    <citation type="submission" date="2023-08" db="EMBL/GenBank/DDBJ databases">
        <title>A Necator americanus chromosomal reference genome.</title>
        <authorList>
            <person name="Ilik V."/>
            <person name="Petrzelkova K.J."/>
            <person name="Pardy F."/>
            <person name="Fuh T."/>
            <person name="Niatou-Singa F.S."/>
            <person name="Gouil Q."/>
            <person name="Baker L."/>
            <person name="Ritchie M.E."/>
            <person name="Jex A.R."/>
            <person name="Gazzola D."/>
            <person name="Li H."/>
            <person name="Toshio Fujiwara R."/>
            <person name="Zhan B."/>
            <person name="Aroian R.V."/>
            <person name="Pafco B."/>
            <person name="Schwarz E.M."/>
        </authorList>
    </citation>
    <scope>NUCLEOTIDE SEQUENCE [LARGE SCALE GENOMIC DNA]</scope>
    <source>
        <strain evidence="4 5">Aroian</strain>
        <tissue evidence="4">Whole animal</tissue>
    </source>
</reference>
<evidence type="ECO:0000256" key="2">
    <source>
        <dbReference type="SAM" id="Phobius"/>
    </source>
</evidence>
<proteinExistence type="predicted"/>
<dbReference type="Proteomes" id="UP001303046">
    <property type="component" value="Unassembled WGS sequence"/>
</dbReference>
<evidence type="ECO:0000313" key="5">
    <source>
        <dbReference type="Proteomes" id="UP001303046"/>
    </source>
</evidence>
<dbReference type="EMBL" id="JAVFWL010000005">
    <property type="protein sequence ID" value="KAK6755759.1"/>
    <property type="molecule type" value="Genomic_DNA"/>
</dbReference>
<accession>A0ABR1DZE6</accession>